<accession>A0ABS4GH13</accession>
<reference evidence="4 5" key="1">
    <citation type="submission" date="2021-03" db="EMBL/GenBank/DDBJ databases">
        <title>Genomic Encyclopedia of Type Strains, Phase IV (KMG-IV): sequencing the most valuable type-strain genomes for metagenomic binning, comparative biology and taxonomic classification.</title>
        <authorList>
            <person name="Goeker M."/>
        </authorList>
    </citation>
    <scope>NUCLEOTIDE SEQUENCE [LARGE SCALE GENOMIC DNA]</scope>
    <source>
        <strain evidence="4 5">DSM 24004</strain>
    </source>
</reference>
<keyword evidence="5" id="KW-1185">Reference proteome</keyword>
<organism evidence="4 5">
    <name type="scientific">Sedimentibacter acidaminivorans</name>
    <dbReference type="NCBI Taxonomy" id="913099"/>
    <lineage>
        <taxon>Bacteria</taxon>
        <taxon>Bacillati</taxon>
        <taxon>Bacillota</taxon>
        <taxon>Tissierellia</taxon>
        <taxon>Sedimentibacter</taxon>
    </lineage>
</organism>
<keyword evidence="2 4" id="KW-0456">Lyase</keyword>
<dbReference type="SMART" id="SM01007">
    <property type="entry name" value="Aldolase_II"/>
    <property type="match status" value="1"/>
</dbReference>
<proteinExistence type="predicted"/>
<protein>
    <submittedName>
        <fullName evidence="4">L-fuculose-phosphate aldolase</fullName>
        <ecNumber evidence="4">4.1.2.17</ecNumber>
    </submittedName>
</protein>
<evidence type="ECO:0000256" key="2">
    <source>
        <dbReference type="ARBA" id="ARBA00023239"/>
    </source>
</evidence>
<evidence type="ECO:0000313" key="4">
    <source>
        <dbReference type="EMBL" id="MBP1926977.1"/>
    </source>
</evidence>
<dbReference type="InterPro" id="IPR001303">
    <property type="entry name" value="Aldolase_II/adducin_N"/>
</dbReference>
<dbReference type="PANTHER" id="PTHR22789:SF0">
    <property type="entry name" value="3-OXO-TETRONATE 4-PHOSPHATE DECARBOXYLASE-RELATED"/>
    <property type="match status" value="1"/>
</dbReference>
<dbReference type="InterPro" id="IPR036409">
    <property type="entry name" value="Aldolase_II/adducin_N_sf"/>
</dbReference>
<feature type="domain" description="Class II aldolase/adducin N-terminal" evidence="3">
    <location>
        <begin position="8"/>
        <end position="185"/>
    </location>
</feature>
<dbReference type="GO" id="GO:0008738">
    <property type="term" value="F:L-fuculose-phosphate aldolase activity"/>
    <property type="evidence" value="ECO:0007669"/>
    <property type="project" value="UniProtKB-EC"/>
</dbReference>
<dbReference type="Gene3D" id="3.40.225.10">
    <property type="entry name" value="Class II aldolase/adducin N-terminal domain"/>
    <property type="match status" value="2"/>
</dbReference>
<dbReference type="PANTHER" id="PTHR22789">
    <property type="entry name" value="FUCULOSE PHOSPHATE ALDOLASE"/>
    <property type="match status" value="1"/>
</dbReference>
<dbReference type="SUPFAM" id="SSF53639">
    <property type="entry name" value="AraD/HMP-PK domain-like"/>
    <property type="match status" value="2"/>
</dbReference>
<dbReference type="Pfam" id="PF00596">
    <property type="entry name" value="Aldolase_II"/>
    <property type="match status" value="2"/>
</dbReference>
<evidence type="ECO:0000313" key="5">
    <source>
        <dbReference type="Proteomes" id="UP001519342"/>
    </source>
</evidence>
<dbReference type="EMBL" id="JAGGKS010000009">
    <property type="protein sequence ID" value="MBP1926977.1"/>
    <property type="molecule type" value="Genomic_DNA"/>
</dbReference>
<dbReference type="InterPro" id="IPR050197">
    <property type="entry name" value="Aldolase_class_II_sugar_metab"/>
</dbReference>
<evidence type="ECO:0000256" key="1">
    <source>
        <dbReference type="ARBA" id="ARBA00022723"/>
    </source>
</evidence>
<dbReference type="EC" id="4.1.2.17" evidence="4"/>
<dbReference type="Proteomes" id="UP001519342">
    <property type="component" value="Unassembled WGS sequence"/>
</dbReference>
<comment type="caution">
    <text evidence="4">The sequence shown here is derived from an EMBL/GenBank/DDBJ whole genome shotgun (WGS) entry which is preliminary data.</text>
</comment>
<sequence length="400" mass="44788">MNEIQAKQKVVDAGIRLVKSGLIARTWGNVSCRISDSHFVITPSGRNYLSLTADDIVTVAIKDLNYTGNIKPSSEKGIHAEIYKYSEDINFVIHTHQENASVVSTLGLDKITMNCDYTFLGNEIICASYGLPGTKKLRRGVSEALKRSKGNAIIMKNHGAVCFGCDDEEAFKTASNLEKACLDFISRQYKKIKGVDSFDADKIGKIMPSEMQNAQHEGSVDLISTYCSSERKVEGFILHLKDSESVFVRYGQSMEKINEEEQIHNEIYAKNKDINYIIHTYSSDILPISRAYITLYPLLDDFAQIVGTKVKTIVKKPDEIANALKHTFAVIIKDDGAFCCGVSEGDATAVEMIMKKNCKAHIFGELFGEVKPISWFDSKLMRVVYLKKYSKQIRSNKIEI</sequence>
<name>A0ABS4GH13_9FIRM</name>
<keyword evidence="1" id="KW-0479">Metal-binding</keyword>
<evidence type="ECO:0000259" key="3">
    <source>
        <dbReference type="SMART" id="SM01007"/>
    </source>
</evidence>
<dbReference type="RefSeq" id="WP_209512695.1">
    <property type="nucleotide sequence ID" value="NZ_JAGGKS010000009.1"/>
</dbReference>
<gene>
    <name evidence="4" type="ORF">J2Z76_002849</name>
</gene>